<keyword evidence="1" id="KW-1003">Cell membrane</keyword>
<feature type="chain" id="PRO_5046541644" evidence="6">
    <location>
        <begin position="25"/>
        <end position="435"/>
    </location>
</feature>
<reference evidence="7 8" key="1">
    <citation type="submission" date="2020-09" db="EMBL/GenBank/DDBJ databases">
        <title>Paenibacillus sp. strain PR3 16S rRNA gene Genome sequencing and assembly.</title>
        <authorList>
            <person name="Kim J."/>
        </authorList>
    </citation>
    <scope>NUCLEOTIDE SEQUENCE [LARGE SCALE GENOMIC DNA]</scope>
    <source>
        <strain evidence="7 8">PR3</strain>
    </source>
</reference>
<dbReference type="EMBL" id="JACXZA010000003">
    <property type="protein sequence ID" value="MBD3919946.1"/>
    <property type="molecule type" value="Genomic_DNA"/>
</dbReference>
<evidence type="ECO:0000313" key="7">
    <source>
        <dbReference type="EMBL" id="MBD3919946.1"/>
    </source>
</evidence>
<dbReference type="InterPro" id="IPR006059">
    <property type="entry name" value="SBP"/>
</dbReference>
<sequence>MFYLLRRRIFTLSIVLVLLLPASACSRHSDLMVDEEHLSGKLRIAIDTGASSKGQVHPLDHSVTGPIYDRLIDFQAKHPDLDIEMINISFITSEASTIPQDPLPDIMEVVPYQIRWVANPNELENLDTLIQNLGLATPYEQLIDKTRVNGSAWMLPISNEPVIVYYDEQVFGQLGIPLPDDNWTWDDFISASRRLAEENYMTDIPEGYPDGGFNLVEPIIQGLGGSYASNDGMHFSGYLDSESTVSAFNRYVSDIREQRSRSMSVKGDKALGMGRPSELYSLLKDNMNLRITRMPLFADGKRHNTTYITGLAISSQSKNKAAAEALLKELAGNGEDAVNFANYNALGKREHRFSDSPLVQQEELLRVMDLETMVATPSTFQLNPSIIGNYGILYLPPANITDAIKKLFEPDSIKPTLQNLTDAVESKFPDQRGKW</sequence>
<dbReference type="RefSeq" id="WP_191204214.1">
    <property type="nucleotide sequence ID" value="NZ_JACXZA010000003.1"/>
</dbReference>
<dbReference type="InterPro" id="IPR050490">
    <property type="entry name" value="Bact_solute-bd_prot1"/>
</dbReference>
<dbReference type="Gene3D" id="3.40.190.10">
    <property type="entry name" value="Periplasmic binding protein-like II"/>
    <property type="match status" value="1"/>
</dbReference>
<evidence type="ECO:0000256" key="3">
    <source>
        <dbReference type="ARBA" id="ARBA00023136"/>
    </source>
</evidence>
<proteinExistence type="predicted"/>
<dbReference type="PANTHER" id="PTHR43649">
    <property type="entry name" value="ARABINOSE-BINDING PROTEIN-RELATED"/>
    <property type="match status" value="1"/>
</dbReference>
<keyword evidence="4" id="KW-0564">Palmitate</keyword>
<feature type="signal peptide" evidence="6">
    <location>
        <begin position="1"/>
        <end position="24"/>
    </location>
</feature>
<accession>A0ABR8MVE4</accession>
<name>A0ABR8MVE4_9BACL</name>
<dbReference type="PANTHER" id="PTHR43649:SF33">
    <property type="entry name" value="POLYGALACTURONAN_RHAMNOGALACTURONAN-BINDING PROTEIN YTCQ"/>
    <property type="match status" value="1"/>
</dbReference>
<keyword evidence="8" id="KW-1185">Reference proteome</keyword>
<dbReference type="Pfam" id="PF01547">
    <property type="entry name" value="SBP_bac_1"/>
    <property type="match status" value="1"/>
</dbReference>
<organism evidence="7 8">
    <name type="scientific">Paenibacillus terricola</name>
    <dbReference type="NCBI Taxonomy" id="2763503"/>
    <lineage>
        <taxon>Bacteria</taxon>
        <taxon>Bacillati</taxon>
        <taxon>Bacillota</taxon>
        <taxon>Bacilli</taxon>
        <taxon>Bacillales</taxon>
        <taxon>Paenibacillaceae</taxon>
        <taxon>Paenibacillus</taxon>
    </lineage>
</organism>
<evidence type="ECO:0000256" key="6">
    <source>
        <dbReference type="SAM" id="SignalP"/>
    </source>
</evidence>
<dbReference type="Proteomes" id="UP000609346">
    <property type="component" value="Unassembled WGS sequence"/>
</dbReference>
<evidence type="ECO:0000313" key="8">
    <source>
        <dbReference type="Proteomes" id="UP000609346"/>
    </source>
</evidence>
<evidence type="ECO:0000256" key="2">
    <source>
        <dbReference type="ARBA" id="ARBA00022729"/>
    </source>
</evidence>
<evidence type="ECO:0000256" key="1">
    <source>
        <dbReference type="ARBA" id="ARBA00022475"/>
    </source>
</evidence>
<protein>
    <submittedName>
        <fullName evidence="7">Extracellular solute-binding protein</fullName>
    </submittedName>
</protein>
<keyword evidence="2 6" id="KW-0732">Signal</keyword>
<evidence type="ECO:0000256" key="4">
    <source>
        <dbReference type="ARBA" id="ARBA00023139"/>
    </source>
</evidence>
<evidence type="ECO:0000256" key="5">
    <source>
        <dbReference type="ARBA" id="ARBA00023288"/>
    </source>
</evidence>
<comment type="caution">
    <text evidence="7">The sequence shown here is derived from an EMBL/GenBank/DDBJ whole genome shotgun (WGS) entry which is preliminary data.</text>
</comment>
<gene>
    <name evidence="7" type="ORF">H8B09_14375</name>
</gene>
<keyword evidence="5" id="KW-0449">Lipoprotein</keyword>
<dbReference type="SUPFAM" id="SSF53850">
    <property type="entry name" value="Periplasmic binding protein-like II"/>
    <property type="match status" value="1"/>
</dbReference>
<keyword evidence="3" id="KW-0472">Membrane</keyword>